<comment type="caution">
    <text evidence="7">The sequence shown here is derived from an EMBL/GenBank/DDBJ whole genome shotgun (WGS) entry which is preliminary data.</text>
</comment>
<evidence type="ECO:0000313" key="8">
    <source>
        <dbReference type="Proteomes" id="UP001228504"/>
    </source>
</evidence>
<dbReference type="Gene3D" id="1.20.58.80">
    <property type="entry name" value="Phosphotransferase system, lactose/cellobiose-type IIA subunit"/>
    <property type="match status" value="1"/>
</dbReference>
<dbReference type="RefSeq" id="WP_307488048.1">
    <property type="nucleotide sequence ID" value="NZ_JAUSUF010000017.1"/>
</dbReference>
<evidence type="ECO:0000313" key="7">
    <source>
        <dbReference type="EMBL" id="MDQ0151084.1"/>
    </source>
</evidence>
<keyword evidence="1" id="KW-0813">Transport</keyword>
<protein>
    <submittedName>
        <fullName evidence="7">PTS system cellobiose-specific IIA component</fullName>
    </submittedName>
</protein>
<reference evidence="7 8" key="1">
    <citation type="submission" date="2023-07" db="EMBL/GenBank/DDBJ databases">
        <title>Genomic Encyclopedia of Type Strains, Phase IV (KMG-IV): sequencing the most valuable type-strain genomes for metagenomic binning, comparative biology and taxonomic classification.</title>
        <authorList>
            <person name="Goeker M."/>
        </authorList>
    </citation>
    <scope>NUCLEOTIDE SEQUENCE [LARGE SCALE GENOMIC DNA]</scope>
    <source>
        <strain evidence="7 8">DSM 20694</strain>
    </source>
</reference>
<keyword evidence="2" id="KW-0762">Sugar transport</keyword>
<evidence type="ECO:0000256" key="1">
    <source>
        <dbReference type="ARBA" id="ARBA00022448"/>
    </source>
</evidence>
<gene>
    <name evidence="7" type="ORF">J2S18_003060</name>
</gene>
<name>A0ABT9UXN4_9FIRM</name>
<evidence type="ECO:0000256" key="4">
    <source>
        <dbReference type="ARBA" id="ARBA00022683"/>
    </source>
</evidence>
<accession>A0ABT9UXN4</accession>
<dbReference type="EMBL" id="JAUSUF010000017">
    <property type="protein sequence ID" value="MDQ0151084.1"/>
    <property type="molecule type" value="Genomic_DNA"/>
</dbReference>
<dbReference type="InterPro" id="IPR003188">
    <property type="entry name" value="PTS_IIA_lac/cel"/>
</dbReference>
<keyword evidence="8" id="KW-1185">Reference proteome</keyword>
<dbReference type="SUPFAM" id="SSF46973">
    <property type="entry name" value="Enzyme IIa from lactose specific PTS, IIa-lac"/>
    <property type="match status" value="1"/>
</dbReference>
<dbReference type="PROSITE" id="PS51095">
    <property type="entry name" value="PTS_EIIA_TYPE_3"/>
    <property type="match status" value="1"/>
</dbReference>
<feature type="modified residue" description="Phosphohistidine; by HPr" evidence="5">
    <location>
        <position position="78"/>
    </location>
</feature>
<dbReference type="PIRSF" id="PIRSF000699">
    <property type="entry name" value="PTS_IILac_III"/>
    <property type="match status" value="1"/>
</dbReference>
<keyword evidence="3" id="KW-0808">Transferase</keyword>
<dbReference type="InterPro" id="IPR036542">
    <property type="entry name" value="PTS_IIA_lac/cel_sf"/>
</dbReference>
<evidence type="ECO:0000256" key="6">
    <source>
        <dbReference type="SAM" id="Coils"/>
    </source>
</evidence>
<dbReference type="CDD" id="cd00215">
    <property type="entry name" value="PTS_IIA_lac"/>
    <property type="match status" value="1"/>
</dbReference>
<feature type="coiled-coil region" evidence="6">
    <location>
        <begin position="29"/>
        <end position="56"/>
    </location>
</feature>
<sequence>MDEKIVMDSMELILNSGNGKTLAIEAVKSLIKDNNIEEARKKLKEAENEIGKAHNIQTGFLHKEMSGENLEKSILLIHAQDHFMNAMTIKDMAVIMVDMYEKLNK</sequence>
<keyword evidence="4" id="KW-0598">Phosphotransferase system</keyword>
<organism evidence="7 8">
    <name type="scientific">Eubacterium multiforme</name>
    <dbReference type="NCBI Taxonomy" id="83339"/>
    <lineage>
        <taxon>Bacteria</taxon>
        <taxon>Bacillati</taxon>
        <taxon>Bacillota</taxon>
        <taxon>Clostridia</taxon>
        <taxon>Eubacteriales</taxon>
        <taxon>Eubacteriaceae</taxon>
        <taxon>Eubacterium</taxon>
    </lineage>
</organism>
<evidence type="ECO:0000256" key="5">
    <source>
        <dbReference type="PROSITE-ProRule" id="PRU00418"/>
    </source>
</evidence>
<dbReference type="Proteomes" id="UP001228504">
    <property type="component" value="Unassembled WGS sequence"/>
</dbReference>
<dbReference type="Pfam" id="PF02255">
    <property type="entry name" value="PTS_IIA"/>
    <property type="match status" value="1"/>
</dbReference>
<evidence type="ECO:0000256" key="3">
    <source>
        <dbReference type="ARBA" id="ARBA00022679"/>
    </source>
</evidence>
<evidence type="ECO:0000256" key="2">
    <source>
        <dbReference type="ARBA" id="ARBA00022597"/>
    </source>
</evidence>
<proteinExistence type="predicted"/>
<keyword evidence="6" id="KW-0175">Coiled coil</keyword>
<dbReference type="PANTHER" id="PTHR34382:SF7">
    <property type="entry name" value="PTS SYSTEM N,N'-DIACETYLCHITOBIOSE-SPECIFIC EIIA COMPONENT"/>
    <property type="match status" value="1"/>
</dbReference>
<dbReference type="PANTHER" id="PTHR34382">
    <property type="entry name" value="PTS SYSTEM N,N'-DIACETYLCHITOBIOSE-SPECIFIC EIIA COMPONENT"/>
    <property type="match status" value="1"/>
</dbReference>